<evidence type="ECO:0000313" key="2">
    <source>
        <dbReference type="Proteomes" id="UP000198211"/>
    </source>
</evidence>
<gene>
    <name evidence="1" type="ORF">PHMEG_00018929</name>
</gene>
<dbReference type="EMBL" id="NBNE01003126">
    <property type="protein sequence ID" value="OWZ08512.1"/>
    <property type="molecule type" value="Genomic_DNA"/>
</dbReference>
<reference evidence="2" key="1">
    <citation type="submission" date="2017-03" db="EMBL/GenBank/DDBJ databases">
        <title>Phytopthora megakarya and P. palmivora, two closely related causual agents of cacao black pod achieved similar genome size and gene model numbers by different mechanisms.</title>
        <authorList>
            <person name="Ali S."/>
            <person name="Shao J."/>
            <person name="Larry D.J."/>
            <person name="Kronmiller B."/>
            <person name="Shen D."/>
            <person name="Strem M.D."/>
            <person name="Melnick R.L."/>
            <person name="Guiltinan M.J."/>
            <person name="Tyler B.M."/>
            <person name="Meinhardt L.W."/>
            <person name="Bailey B.A."/>
        </authorList>
    </citation>
    <scope>NUCLEOTIDE SEQUENCE [LARGE SCALE GENOMIC DNA]</scope>
    <source>
        <strain evidence="2">zdho120</strain>
    </source>
</reference>
<dbReference type="OrthoDB" id="88481at2759"/>
<sequence>MMLQAIVHAKMQVYFNKRFMGFVFTHTQRCYTISHCWNDHSMNSEWRGLPKSAHMVWYEGDYCAGAFEVKNGPKGSIDFSNSRLYNRVSSFMVGENGLYATDGMVDHCHENSTLNTTNSGSFYVALDNVTDRR</sequence>
<organism evidence="1 2">
    <name type="scientific">Phytophthora megakarya</name>
    <dbReference type="NCBI Taxonomy" id="4795"/>
    <lineage>
        <taxon>Eukaryota</taxon>
        <taxon>Sar</taxon>
        <taxon>Stramenopiles</taxon>
        <taxon>Oomycota</taxon>
        <taxon>Peronosporomycetes</taxon>
        <taxon>Peronosporales</taxon>
        <taxon>Peronosporaceae</taxon>
        <taxon>Phytophthora</taxon>
    </lineage>
</organism>
<protein>
    <submittedName>
        <fullName evidence="1">Uncharacterized protein</fullName>
    </submittedName>
</protein>
<dbReference type="AlphaFoldDB" id="A0A225VT51"/>
<dbReference type="Proteomes" id="UP000198211">
    <property type="component" value="Unassembled WGS sequence"/>
</dbReference>
<evidence type="ECO:0000313" key="1">
    <source>
        <dbReference type="EMBL" id="OWZ08512.1"/>
    </source>
</evidence>
<comment type="caution">
    <text evidence="1">The sequence shown here is derived from an EMBL/GenBank/DDBJ whole genome shotgun (WGS) entry which is preliminary data.</text>
</comment>
<proteinExistence type="predicted"/>
<name>A0A225VT51_9STRA</name>
<keyword evidence="2" id="KW-1185">Reference proteome</keyword>
<accession>A0A225VT51</accession>